<dbReference type="EMBL" id="GL349503">
    <property type="protein sequence ID" value="KNC55749.1"/>
    <property type="molecule type" value="Genomic_DNA"/>
</dbReference>
<sequence>MPPTAKTTDVVVVGAGFSGLAAARALRSAGLDVVVIDARTRVGGRARTANLFRACNTVHADDGARTDAGNGNHDGSHFVKDRRAGSPSATVSIDASNSQTVAWSEVIVLPATDDPDAEAVIEAEALLLGAKFDSGAAYIGPRHVHARLWELVDEFGLETWAVPVDGLNVLVRSAADGGILTYSGTIPGLSWLALLDLNHALRWLTENCVKVPLDMPHRAPRAAEWDAVTVQAWMDRTMWSASAKALLASAVRAVLFVEPAQISLLFWLAYCHHGQGPIMLAETRGGAQESKITAGMTAVATSIAEAIGPHAFHLGDPVLSIAQDDDGGSVVCASGTVVNARAVVVAMGPSLAGRLSYDPPLPPRKTLITQSMPMGAIIKCVMWYPTPFWRLRGFSGMVVNSDVSAGPISVAFDDSLPGTDAAALVGFISASAAIEWGQMSRKQRAQAVAAQYAFIFGREAGTPSPIAYAEHDWLEARWSWGGPTGAAPPGVLTTASGELATRHGCVHFAGTETACEWQGYVEGALEAGYRVASEVAATLGGRVDARYIRSPSGWRGRRVPTLPLPDRWLPSRR</sequence>
<evidence type="ECO:0000256" key="3">
    <source>
        <dbReference type="ARBA" id="ARBA00048448"/>
    </source>
</evidence>
<dbReference type="PRINTS" id="PR00420">
    <property type="entry name" value="RNGMNOXGNASE"/>
</dbReference>
<evidence type="ECO:0000256" key="1">
    <source>
        <dbReference type="ARBA" id="ARBA00005995"/>
    </source>
</evidence>
<evidence type="ECO:0000256" key="2">
    <source>
        <dbReference type="ARBA" id="ARBA00012804"/>
    </source>
</evidence>
<dbReference type="Gene3D" id="1.10.405.10">
    <property type="entry name" value="Guanine Nucleotide Dissociation Inhibitor, domain 1"/>
    <property type="match status" value="1"/>
</dbReference>
<evidence type="ECO:0000313" key="6">
    <source>
        <dbReference type="EMBL" id="KNC55749.1"/>
    </source>
</evidence>
<feature type="domain" description="Amine oxidase" evidence="5">
    <location>
        <begin position="129"/>
        <end position="535"/>
    </location>
</feature>
<protein>
    <recommendedName>
        <fullName evidence="2">monoamine oxidase</fullName>
        <ecNumber evidence="2">1.4.3.4</ecNumber>
    </recommendedName>
</protein>
<dbReference type="GO" id="GO:0097621">
    <property type="term" value="F:monoamine oxidase activity"/>
    <property type="evidence" value="ECO:0007669"/>
    <property type="project" value="UniProtKB-EC"/>
</dbReference>
<feature type="region of interest" description="Disordered" evidence="4">
    <location>
        <begin position="62"/>
        <end position="91"/>
    </location>
</feature>
<evidence type="ECO:0000256" key="4">
    <source>
        <dbReference type="SAM" id="MobiDB-lite"/>
    </source>
</evidence>
<dbReference type="GeneID" id="25569199"/>
<comment type="similarity">
    <text evidence="1">Belongs to the flavin monoamine oxidase family.</text>
</comment>
<keyword evidence="7" id="KW-1185">Reference proteome</keyword>
<dbReference type="EC" id="1.4.3.4" evidence="2"/>
<dbReference type="RefSeq" id="XP_013752902.1">
    <property type="nucleotide sequence ID" value="XM_013897448.1"/>
</dbReference>
<dbReference type="STRING" id="461836.A0A0L0DTT8"/>
<dbReference type="InterPro" id="IPR036188">
    <property type="entry name" value="FAD/NAD-bd_sf"/>
</dbReference>
<dbReference type="Pfam" id="PF13450">
    <property type="entry name" value="NAD_binding_8"/>
    <property type="match status" value="1"/>
</dbReference>
<proteinExistence type="inferred from homology"/>
<dbReference type="OrthoDB" id="7777654at2759"/>
<accession>A0A0L0DTT8</accession>
<dbReference type="InterPro" id="IPR050703">
    <property type="entry name" value="Flavin_MAO"/>
</dbReference>
<dbReference type="SUPFAM" id="SSF54373">
    <property type="entry name" value="FAD-linked reductases, C-terminal domain"/>
    <property type="match status" value="1"/>
</dbReference>
<reference evidence="6 7" key="1">
    <citation type="submission" date="2010-05" db="EMBL/GenBank/DDBJ databases">
        <title>The Genome Sequence of Thecamonas trahens ATCC 50062.</title>
        <authorList>
            <consortium name="The Broad Institute Genome Sequencing Platform"/>
            <person name="Russ C."/>
            <person name="Cuomo C."/>
            <person name="Shea T."/>
            <person name="Young S.K."/>
            <person name="Zeng Q."/>
            <person name="Koehrsen M."/>
            <person name="Haas B."/>
            <person name="Borodovsky M."/>
            <person name="Guigo R."/>
            <person name="Alvarado L."/>
            <person name="Berlin A."/>
            <person name="Bochicchio J."/>
            <person name="Borenstein D."/>
            <person name="Chapman S."/>
            <person name="Chen Z."/>
            <person name="Freedman E."/>
            <person name="Gellesch M."/>
            <person name="Goldberg J."/>
            <person name="Griggs A."/>
            <person name="Gujja S."/>
            <person name="Heilman E."/>
            <person name="Heiman D."/>
            <person name="Hepburn T."/>
            <person name="Howarth C."/>
            <person name="Jen D."/>
            <person name="Larson L."/>
            <person name="Mehta T."/>
            <person name="Park D."/>
            <person name="Pearson M."/>
            <person name="Roberts A."/>
            <person name="Saif S."/>
            <person name="Shenoy N."/>
            <person name="Sisk P."/>
            <person name="Stolte C."/>
            <person name="Sykes S."/>
            <person name="Thomson T."/>
            <person name="Walk T."/>
            <person name="White J."/>
            <person name="Yandava C."/>
            <person name="Burger G."/>
            <person name="Gray M.W."/>
            <person name="Holland P.W.H."/>
            <person name="King N."/>
            <person name="Lang F.B.F."/>
            <person name="Roger A.J."/>
            <person name="Ruiz-Trillo I."/>
            <person name="Lander E."/>
            <person name="Nusbaum C."/>
        </authorList>
    </citation>
    <scope>NUCLEOTIDE SEQUENCE [LARGE SCALE GENOMIC DNA]</scope>
    <source>
        <strain evidence="6 7">ATCC 50062</strain>
    </source>
</reference>
<dbReference type="PANTHER" id="PTHR43563">
    <property type="entry name" value="AMINE OXIDASE"/>
    <property type="match status" value="1"/>
</dbReference>
<dbReference type="Gene3D" id="3.90.660.10">
    <property type="match status" value="1"/>
</dbReference>
<organism evidence="6 7">
    <name type="scientific">Thecamonas trahens ATCC 50062</name>
    <dbReference type="NCBI Taxonomy" id="461836"/>
    <lineage>
        <taxon>Eukaryota</taxon>
        <taxon>Apusozoa</taxon>
        <taxon>Apusomonadida</taxon>
        <taxon>Apusomonadidae</taxon>
        <taxon>Thecamonas</taxon>
    </lineage>
</organism>
<evidence type="ECO:0000259" key="5">
    <source>
        <dbReference type="Pfam" id="PF01593"/>
    </source>
</evidence>
<dbReference type="PANTHER" id="PTHR43563:SF14">
    <property type="entry name" value="AMINE OXIDASE"/>
    <property type="match status" value="1"/>
</dbReference>
<name>A0A0L0DTT8_THETB</name>
<dbReference type="SUPFAM" id="SSF51905">
    <property type="entry name" value="FAD/NAD(P)-binding domain"/>
    <property type="match status" value="1"/>
</dbReference>
<dbReference type="AlphaFoldDB" id="A0A0L0DTT8"/>
<evidence type="ECO:0000313" key="7">
    <source>
        <dbReference type="Proteomes" id="UP000054408"/>
    </source>
</evidence>
<dbReference type="OMA" id="PIHWAGT"/>
<gene>
    <name evidence="6" type="ORF">AMSG_11146</name>
</gene>
<feature type="compositionally biased region" description="Basic and acidic residues" evidence="4">
    <location>
        <begin position="74"/>
        <end position="84"/>
    </location>
</feature>
<dbReference type="Proteomes" id="UP000054408">
    <property type="component" value="Unassembled WGS sequence"/>
</dbReference>
<dbReference type="eggNOG" id="KOG0029">
    <property type="taxonomic scope" value="Eukaryota"/>
</dbReference>
<comment type="catalytic activity">
    <reaction evidence="3">
        <text>a secondary aliphatic amine + O2 + H2O = a primary amine + an aldehyde + H2O2</text>
        <dbReference type="Rhea" id="RHEA:26414"/>
        <dbReference type="ChEBI" id="CHEBI:15377"/>
        <dbReference type="ChEBI" id="CHEBI:15379"/>
        <dbReference type="ChEBI" id="CHEBI:16240"/>
        <dbReference type="ChEBI" id="CHEBI:17478"/>
        <dbReference type="ChEBI" id="CHEBI:58855"/>
        <dbReference type="ChEBI" id="CHEBI:65296"/>
        <dbReference type="EC" id="1.4.3.4"/>
    </reaction>
</comment>
<dbReference type="InterPro" id="IPR002937">
    <property type="entry name" value="Amino_oxidase"/>
</dbReference>
<dbReference type="Gene3D" id="3.50.50.60">
    <property type="entry name" value="FAD/NAD(P)-binding domain"/>
    <property type="match status" value="2"/>
</dbReference>
<dbReference type="Pfam" id="PF01593">
    <property type="entry name" value="Amino_oxidase"/>
    <property type="match status" value="1"/>
</dbReference>